<dbReference type="Gene3D" id="2.130.10.30">
    <property type="entry name" value="Regulator of chromosome condensation 1/beta-lactamase-inhibitor protein II"/>
    <property type="match status" value="2"/>
</dbReference>
<organism evidence="3 4">
    <name type="scientific">Pseudobacteroides cellulosolvens ATCC 35603 = DSM 2933</name>
    <dbReference type="NCBI Taxonomy" id="398512"/>
    <lineage>
        <taxon>Bacteria</taxon>
        <taxon>Bacillati</taxon>
        <taxon>Bacillota</taxon>
        <taxon>Clostridia</taxon>
        <taxon>Eubacteriales</taxon>
        <taxon>Oscillospiraceae</taxon>
        <taxon>Pseudobacteroides</taxon>
    </lineage>
</organism>
<evidence type="ECO:0000313" key="4">
    <source>
        <dbReference type="Proteomes" id="UP000036923"/>
    </source>
</evidence>
<feature type="signal peptide" evidence="1">
    <location>
        <begin position="1"/>
        <end position="27"/>
    </location>
</feature>
<protein>
    <submittedName>
        <fullName evidence="3">Copper amine oxidase-like domain-containing protein</fullName>
    </submittedName>
</protein>
<dbReference type="Proteomes" id="UP000036923">
    <property type="component" value="Unassembled WGS sequence"/>
</dbReference>
<name>A0A0L6JQI4_9FIRM</name>
<dbReference type="Pfam" id="PF00415">
    <property type="entry name" value="RCC1"/>
    <property type="match status" value="1"/>
</dbReference>
<reference evidence="4" key="1">
    <citation type="submission" date="2015-07" db="EMBL/GenBank/DDBJ databases">
        <title>Near-Complete Genome Sequence of the Cellulolytic Bacterium Bacteroides (Pseudobacteroides) cellulosolvens ATCC 35603.</title>
        <authorList>
            <person name="Dassa B."/>
            <person name="Utturkar S.M."/>
            <person name="Klingeman D.M."/>
            <person name="Hurt R.A."/>
            <person name="Keller M."/>
            <person name="Xu J."/>
            <person name="Reddy Y.H.K."/>
            <person name="Borovok I."/>
            <person name="Grinberg I.R."/>
            <person name="Lamed R."/>
            <person name="Zhivin O."/>
            <person name="Bayer E.A."/>
            <person name="Brown S.D."/>
        </authorList>
    </citation>
    <scope>NUCLEOTIDE SEQUENCE [LARGE SCALE GENOMIC DNA]</scope>
    <source>
        <strain evidence="4">DSM 2933</strain>
    </source>
</reference>
<dbReference type="InterPro" id="IPR000408">
    <property type="entry name" value="Reg_chr_condens"/>
</dbReference>
<feature type="chain" id="PRO_5005566288" evidence="1">
    <location>
        <begin position="28"/>
        <end position="992"/>
    </location>
</feature>
<accession>A0A0L6JQI4</accession>
<dbReference type="STRING" id="398512.Bccel_2898"/>
<dbReference type="eggNOG" id="COG5184">
    <property type="taxonomic scope" value="Bacteria"/>
</dbReference>
<dbReference type="AlphaFoldDB" id="A0A0L6JQI4"/>
<dbReference type="SUPFAM" id="SSF55383">
    <property type="entry name" value="Copper amine oxidase, domain N"/>
    <property type="match status" value="1"/>
</dbReference>
<dbReference type="InterPro" id="IPR012854">
    <property type="entry name" value="Cu_amine_oxidase-like_N"/>
</dbReference>
<keyword evidence="4" id="KW-1185">Reference proteome</keyword>
<evidence type="ECO:0000256" key="1">
    <source>
        <dbReference type="SAM" id="SignalP"/>
    </source>
</evidence>
<keyword evidence="1" id="KW-0732">Signal</keyword>
<dbReference type="Pfam" id="PF07833">
    <property type="entry name" value="Cu_amine_oxidN1"/>
    <property type="match status" value="1"/>
</dbReference>
<evidence type="ECO:0000259" key="2">
    <source>
        <dbReference type="Pfam" id="PF07833"/>
    </source>
</evidence>
<sequence>MKYLFKLLLSFLLILTLIPLKSSCVFAVETTNNKGFIKVMENRALKEDGSLWNIPSFDYGEYKKIGEGYVDFTAGPAYYLAVKRDGTLWACGSSYFGLDGLYGLYPEKNIEESDTPIKIMDNVKSVSGFSALKKDGSVWVWGIRDHSPETLKKNKLQMIYQGAKAIDNAGDYVNVIDNKGTLYSILNNPNLQARKSLKNISKIAENVISIKSNYFIKSDKTLWHINISSDGKILGSTHILNNVKFVNLNCAVKQDGTLFLLHGDGYPQRIMSGVKYAYNSIRECMVIKNDGSICSLGYSCPISYFSLPRTALKNVKKLIDHIALTNDNMLLSLKFYNGFCTQTKIGENVKDIYTRDIKDPYATIEIENLDGSRWVFEYGTLTKIDLNKEFVSNKDHLYLDNSGTIWRKSNSIPPFQKVASDIDNIKDYFAGPDCVYIIKNDKSLWMYKIGEKAIKLCENVKELFWDKTYSGNPSLYLVKDDNSLWILKAPSSIYDASRKFSDAHKILDDVKEVNLDMPINYAITNSGKLWAWSESDVELFYNGINKFKLIVDDVVSFDINENPYILGIRKSDGSRYRINNYIDITKQIISDLYLNKANELCLNIVGQSDNSNGQNNSNKLIKILDNVVSYNEINKPNALEILVHCEDGSLWRYNRSNKGTSDNSISDTNARLEKIFDNIKKYGSDYAILDDGSLYTWGSNDRGILGNGTEESSDKPQKILDDVNWVSFSSYFRLALKNDGTLLFWGDESNPSVPSFHIDNPMNLGTFNDSNKIQHYNYEAVGINEDIDVAVKIKDSSALKNAKIILDSQIEIPLEKNAGDYYSAVIPGLSKMGVISYHFSANENGNIINSKEYTVEVISKDRIIIDSNNDELTLSNNVINLNGSLLAMNFPCPVIKEGRVLVPVRALSEALNFKVLWDGKSKTVSITKNNTKILVKIGEKTIKVGKNNIKTDVAALIAQGSTFLPLRAISEALGAKVNWDSNNKIIEITTSF</sequence>
<dbReference type="EMBL" id="LGTC01000001">
    <property type="protein sequence ID" value="KNY27627.1"/>
    <property type="molecule type" value="Genomic_DNA"/>
</dbReference>
<dbReference type="PANTHER" id="PTHR45982">
    <property type="entry name" value="REGULATOR OF CHROMOSOME CONDENSATION"/>
    <property type="match status" value="1"/>
</dbReference>
<dbReference type="eggNOG" id="COG0103">
    <property type="taxonomic scope" value="Bacteria"/>
</dbReference>
<dbReference type="RefSeq" id="WP_050753463.1">
    <property type="nucleotide sequence ID" value="NZ_LGTC01000001.1"/>
</dbReference>
<evidence type="ECO:0000313" key="3">
    <source>
        <dbReference type="EMBL" id="KNY27627.1"/>
    </source>
</evidence>
<comment type="caution">
    <text evidence="3">The sequence shown here is derived from an EMBL/GenBank/DDBJ whole genome shotgun (WGS) entry which is preliminary data.</text>
</comment>
<dbReference type="Gene3D" id="3.30.457.10">
    <property type="entry name" value="Copper amine oxidase-like, N-terminal domain"/>
    <property type="match status" value="1"/>
</dbReference>
<dbReference type="InterPro" id="IPR051553">
    <property type="entry name" value="Ran_GTPase-activating"/>
</dbReference>
<dbReference type="SUPFAM" id="SSF50985">
    <property type="entry name" value="RCC1/BLIP-II"/>
    <property type="match status" value="1"/>
</dbReference>
<gene>
    <name evidence="3" type="ORF">Bccel_2898</name>
</gene>
<dbReference type="PANTHER" id="PTHR45982:SF1">
    <property type="entry name" value="REGULATOR OF CHROMOSOME CONDENSATION"/>
    <property type="match status" value="1"/>
</dbReference>
<dbReference type="PROSITE" id="PS50012">
    <property type="entry name" value="RCC1_3"/>
    <property type="match status" value="1"/>
</dbReference>
<proteinExistence type="predicted"/>
<dbReference type="InterPro" id="IPR036582">
    <property type="entry name" value="Mao_N_sf"/>
</dbReference>
<dbReference type="InterPro" id="IPR009091">
    <property type="entry name" value="RCC1/BLIP-II"/>
</dbReference>
<feature type="domain" description="Copper amine oxidase-like N-terminal" evidence="2">
    <location>
        <begin position="881"/>
        <end position="988"/>
    </location>
</feature>